<comment type="function">
    <text evidence="7">Involved in peptide bond synthesis. Stimulates efficient translation and peptide-bond synthesis on native or reconstituted 70S ribosomes in vitro. Probably functions indirectly by altering the affinity of the ribosome for aminoacyl-tRNA, thus increasing their reactivity as acceptors for peptidyl transferase.</text>
</comment>
<comment type="caution">
    <text evidence="12">The sequence shown here is derived from an EMBL/GenBank/DDBJ whole genome shotgun (WGS) entry which is preliminary data.</text>
</comment>
<evidence type="ECO:0000256" key="5">
    <source>
        <dbReference type="ARBA" id="ARBA00022768"/>
    </source>
</evidence>
<comment type="subcellular location">
    <subcellularLocation>
        <location evidence="1 7">Cytoplasm</location>
    </subcellularLocation>
</comment>
<dbReference type="PANTHER" id="PTHR30053:SF14">
    <property type="entry name" value="TRANSLATION ELONGATION FACTOR KOW-LIKE DOMAIN-CONTAINING PROTEIN"/>
    <property type="match status" value="1"/>
</dbReference>
<dbReference type="InterPro" id="IPR013185">
    <property type="entry name" value="Transl_elong_KOW-like"/>
</dbReference>
<reference evidence="12" key="2">
    <citation type="submission" date="2021-09" db="EMBL/GenBank/DDBJ databases">
        <authorList>
            <person name="Gilroy R."/>
        </authorList>
    </citation>
    <scope>NUCLEOTIDE SEQUENCE</scope>
    <source>
        <strain evidence="12">316</strain>
    </source>
</reference>
<dbReference type="PROSITE" id="PS01275">
    <property type="entry name" value="EFP"/>
    <property type="match status" value="1"/>
</dbReference>
<dbReference type="InterPro" id="IPR020599">
    <property type="entry name" value="Transl_elong_fac_P/YeiP"/>
</dbReference>
<evidence type="ECO:0000256" key="1">
    <source>
        <dbReference type="ARBA" id="ARBA00004496"/>
    </source>
</evidence>
<dbReference type="AlphaFoldDB" id="A0A921E823"/>
<dbReference type="InterPro" id="IPR014722">
    <property type="entry name" value="Rib_uL2_dom2"/>
</dbReference>
<evidence type="ECO:0000313" key="12">
    <source>
        <dbReference type="EMBL" id="HJE26057.1"/>
    </source>
</evidence>
<dbReference type="Proteomes" id="UP000742631">
    <property type="component" value="Unassembled WGS sequence"/>
</dbReference>
<evidence type="ECO:0000256" key="4">
    <source>
        <dbReference type="ARBA" id="ARBA00022490"/>
    </source>
</evidence>
<feature type="domain" description="Elongation factor P C-terminal" evidence="10">
    <location>
        <begin position="130"/>
        <end position="185"/>
    </location>
</feature>
<evidence type="ECO:0000256" key="7">
    <source>
        <dbReference type="HAMAP-Rule" id="MF_00141"/>
    </source>
</evidence>
<dbReference type="Pfam" id="PF08207">
    <property type="entry name" value="EFP_N"/>
    <property type="match status" value="1"/>
</dbReference>
<dbReference type="NCBIfam" id="TIGR00038">
    <property type="entry name" value="efp"/>
    <property type="match status" value="1"/>
</dbReference>
<evidence type="ECO:0000259" key="10">
    <source>
        <dbReference type="SMART" id="SM00841"/>
    </source>
</evidence>
<dbReference type="InterPro" id="IPR008991">
    <property type="entry name" value="Translation_prot_SH3-like_sf"/>
</dbReference>
<dbReference type="GO" id="GO:0005829">
    <property type="term" value="C:cytosol"/>
    <property type="evidence" value="ECO:0007669"/>
    <property type="project" value="UniProtKB-ARBA"/>
</dbReference>
<organism evidence="12 13">
    <name type="scientific">Methylorubrum populi</name>
    <dbReference type="NCBI Taxonomy" id="223967"/>
    <lineage>
        <taxon>Bacteria</taxon>
        <taxon>Pseudomonadati</taxon>
        <taxon>Pseudomonadota</taxon>
        <taxon>Alphaproteobacteria</taxon>
        <taxon>Hyphomicrobiales</taxon>
        <taxon>Methylobacteriaceae</taxon>
        <taxon>Methylorubrum</taxon>
    </lineage>
</organism>
<dbReference type="InterPro" id="IPR013852">
    <property type="entry name" value="Transl_elong_P/YeiP_CS"/>
</dbReference>
<dbReference type="CDD" id="cd04470">
    <property type="entry name" value="S1_EF-P_repeat_1"/>
    <property type="match status" value="1"/>
</dbReference>
<dbReference type="Gene3D" id="2.40.50.140">
    <property type="entry name" value="Nucleic acid-binding proteins"/>
    <property type="match status" value="2"/>
</dbReference>
<proteinExistence type="inferred from homology"/>
<keyword evidence="6 7" id="KW-0648">Protein biosynthesis</keyword>
<dbReference type="FunFam" id="2.40.50.140:FF:000004">
    <property type="entry name" value="Elongation factor P"/>
    <property type="match status" value="1"/>
</dbReference>
<dbReference type="SMART" id="SM01185">
    <property type="entry name" value="EFP"/>
    <property type="match status" value="1"/>
</dbReference>
<keyword evidence="5 7" id="KW-0251">Elongation factor</keyword>
<dbReference type="Pfam" id="PF09285">
    <property type="entry name" value="Elong-fact-P_C"/>
    <property type="match status" value="1"/>
</dbReference>
<dbReference type="SUPFAM" id="SSF50249">
    <property type="entry name" value="Nucleic acid-binding proteins"/>
    <property type="match status" value="2"/>
</dbReference>
<dbReference type="Gene3D" id="2.30.30.30">
    <property type="match status" value="1"/>
</dbReference>
<dbReference type="GO" id="GO:0043043">
    <property type="term" value="P:peptide biosynthetic process"/>
    <property type="evidence" value="ECO:0007669"/>
    <property type="project" value="InterPro"/>
</dbReference>
<sequence length="188" mass="20730">MKVIASTLRKGNVVDKDGKLYVILTAENIHPGKGTPVTQLDMRRITDGVKISERYRTTEQVERAFVEDREHTFLYQDGEGYHFMNPENYEQIAVPEDVIGDAAPYLQEGMAVTLSTHNGVPLAIELPQRVTLEIVETEPVTKGQTASSSYKPALLSNGVKTSVPPHVSTGTRVVIMTADGSYVERAKD</sequence>
<comment type="pathway">
    <text evidence="2 7">Protein biosynthesis; polypeptide chain elongation.</text>
</comment>
<protein>
    <recommendedName>
        <fullName evidence="7 8">Elongation factor P</fullName>
        <shortName evidence="7">EF-P</shortName>
    </recommendedName>
</protein>
<comment type="similarity">
    <text evidence="3 7 9">Belongs to the elongation factor P family.</text>
</comment>
<evidence type="ECO:0000313" key="13">
    <source>
        <dbReference type="Proteomes" id="UP000742631"/>
    </source>
</evidence>
<dbReference type="EMBL" id="DYYG01000064">
    <property type="protein sequence ID" value="HJE26057.1"/>
    <property type="molecule type" value="Genomic_DNA"/>
</dbReference>
<evidence type="ECO:0000256" key="3">
    <source>
        <dbReference type="ARBA" id="ARBA00009479"/>
    </source>
</evidence>
<evidence type="ECO:0000256" key="9">
    <source>
        <dbReference type="RuleBase" id="RU004389"/>
    </source>
</evidence>
<dbReference type="SUPFAM" id="SSF50104">
    <property type="entry name" value="Translation proteins SH3-like domain"/>
    <property type="match status" value="1"/>
</dbReference>
<dbReference type="HAMAP" id="MF_00141">
    <property type="entry name" value="EF_P"/>
    <property type="match status" value="1"/>
</dbReference>
<dbReference type="FunFam" id="2.40.50.140:FF:000009">
    <property type="entry name" value="Elongation factor P"/>
    <property type="match status" value="1"/>
</dbReference>
<dbReference type="PIRSF" id="PIRSF005901">
    <property type="entry name" value="EF-P"/>
    <property type="match status" value="1"/>
</dbReference>
<accession>A0A921E823</accession>
<reference evidence="12" key="1">
    <citation type="journal article" date="2021" name="PeerJ">
        <title>Extensive microbial diversity within the chicken gut microbiome revealed by metagenomics and culture.</title>
        <authorList>
            <person name="Gilroy R."/>
            <person name="Ravi A."/>
            <person name="Getino M."/>
            <person name="Pursley I."/>
            <person name="Horton D.L."/>
            <person name="Alikhan N.F."/>
            <person name="Baker D."/>
            <person name="Gharbi K."/>
            <person name="Hall N."/>
            <person name="Watson M."/>
            <person name="Adriaenssens E.M."/>
            <person name="Foster-Nyarko E."/>
            <person name="Jarju S."/>
            <person name="Secka A."/>
            <person name="Antonio M."/>
            <person name="Oren A."/>
            <person name="Chaudhuri R.R."/>
            <person name="La Ragione R."/>
            <person name="Hildebrand F."/>
            <person name="Pallen M.J."/>
        </authorList>
    </citation>
    <scope>NUCLEOTIDE SEQUENCE</scope>
    <source>
        <strain evidence="12">316</strain>
    </source>
</reference>
<dbReference type="InterPro" id="IPR012340">
    <property type="entry name" value="NA-bd_OB-fold"/>
</dbReference>
<dbReference type="CDD" id="cd05794">
    <property type="entry name" value="S1_EF-P_repeat_2"/>
    <property type="match status" value="1"/>
</dbReference>
<dbReference type="InterPro" id="IPR001059">
    <property type="entry name" value="Transl_elong_P/YeiP_cen"/>
</dbReference>
<feature type="domain" description="Translation elongation factor P/YeiP central" evidence="11">
    <location>
        <begin position="68"/>
        <end position="122"/>
    </location>
</feature>
<dbReference type="InterPro" id="IPR015365">
    <property type="entry name" value="Elong-fact-P_C"/>
</dbReference>
<evidence type="ECO:0000256" key="8">
    <source>
        <dbReference type="NCBIfam" id="TIGR00038"/>
    </source>
</evidence>
<dbReference type="GO" id="GO:0003746">
    <property type="term" value="F:translation elongation factor activity"/>
    <property type="evidence" value="ECO:0007669"/>
    <property type="project" value="UniProtKB-UniRule"/>
</dbReference>
<evidence type="ECO:0000259" key="11">
    <source>
        <dbReference type="SMART" id="SM01185"/>
    </source>
</evidence>
<name>A0A921E823_9HYPH</name>
<dbReference type="Pfam" id="PF01132">
    <property type="entry name" value="EFP"/>
    <property type="match status" value="1"/>
</dbReference>
<dbReference type="SMART" id="SM00841">
    <property type="entry name" value="Elong-fact-P_C"/>
    <property type="match status" value="1"/>
</dbReference>
<dbReference type="InterPro" id="IPR011768">
    <property type="entry name" value="Transl_elongation_fac_P"/>
</dbReference>
<keyword evidence="4 7" id="KW-0963">Cytoplasm</keyword>
<dbReference type="PANTHER" id="PTHR30053">
    <property type="entry name" value="ELONGATION FACTOR P"/>
    <property type="match status" value="1"/>
</dbReference>
<evidence type="ECO:0000256" key="2">
    <source>
        <dbReference type="ARBA" id="ARBA00004815"/>
    </source>
</evidence>
<evidence type="ECO:0000256" key="6">
    <source>
        <dbReference type="ARBA" id="ARBA00022917"/>
    </source>
</evidence>
<dbReference type="NCBIfam" id="NF001810">
    <property type="entry name" value="PRK00529.1"/>
    <property type="match status" value="1"/>
</dbReference>
<gene>
    <name evidence="7 12" type="primary">efp</name>
    <name evidence="12" type="ORF">K8W01_20610</name>
</gene>